<reference evidence="1 2" key="1">
    <citation type="submission" date="2015-01" db="EMBL/GenBank/DDBJ databases">
        <title>Evolution of Trichinella species and genotypes.</title>
        <authorList>
            <person name="Korhonen P.K."/>
            <person name="Edoardo P."/>
            <person name="Giuseppe L.R."/>
            <person name="Gasser R.B."/>
        </authorList>
    </citation>
    <scope>NUCLEOTIDE SEQUENCE [LARGE SCALE GENOMIC DNA]</scope>
    <source>
        <strain evidence="1">ISS2496</strain>
    </source>
</reference>
<feature type="non-terminal residue" evidence="1">
    <location>
        <position position="1"/>
    </location>
</feature>
<keyword evidence="2" id="KW-1185">Reference proteome</keyword>
<organism evidence="1 2">
    <name type="scientific">Trichinella patagoniensis</name>
    <dbReference type="NCBI Taxonomy" id="990121"/>
    <lineage>
        <taxon>Eukaryota</taxon>
        <taxon>Metazoa</taxon>
        <taxon>Ecdysozoa</taxon>
        <taxon>Nematoda</taxon>
        <taxon>Enoplea</taxon>
        <taxon>Dorylaimia</taxon>
        <taxon>Trichinellida</taxon>
        <taxon>Trichinellidae</taxon>
        <taxon>Trichinella</taxon>
    </lineage>
</organism>
<sequence>LAENYQTSRCAQTSTKSKNHSFIRHRQFYLI</sequence>
<evidence type="ECO:0000313" key="2">
    <source>
        <dbReference type="Proteomes" id="UP000054783"/>
    </source>
</evidence>
<gene>
    <name evidence="1" type="ORF">T12_1835</name>
</gene>
<accession>A0A0V0YQK3</accession>
<evidence type="ECO:0000313" key="1">
    <source>
        <dbReference type="EMBL" id="KRY02644.1"/>
    </source>
</evidence>
<name>A0A0V0YQK3_9BILA</name>
<comment type="caution">
    <text evidence="1">The sequence shown here is derived from an EMBL/GenBank/DDBJ whole genome shotgun (WGS) entry which is preliminary data.</text>
</comment>
<dbReference type="EMBL" id="JYDQ01003611">
    <property type="protein sequence ID" value="KRY02644.1"/>
    <property type="molecule type" value="Genomic_DNA"/>
</dbReference>
<proteinExistence type="predicted"/>
<dbReference type="Proteomes" id="UP000054783">
    <property type="component" value="Unassembled WGS sequence"/>
</dbReference>
<protein>
    <submittedName>
        <fullName evidence="1">Uncharacterized protein</fullName>
    </submittedName>
</protein>
<dbReference type="AlphaFoldDB" id="A0A0V0YQK3"/>